<comment type="caution">
    <text evidence="1">The sequence shown here is derived from an EMBL/GenBank/DDBJ whole genome shotgun (WGS) entry which is preliminary data.</text>
</comment>
<reference evidence="1" key="1">
    <citation type="submission" date="2020-08" db="EMBL/GenBank/DDBJ databases">
        <title>Multicomponent nature underlies the extraordinary mechanical properties of spider dragline silk.</title>
        <authorList>
            <person name="Kono N."/>
            <person name="Nakamura H."/>
            <person name="Mori M."/>
            <person name="Yoshida Y."/>
            <person name="Ohtoshi R."/>
            <person name="Malay A.D."/>
            <person name="Moran D.A.P."/>
            <person name="Tomita M."/>
            <person name="Numata K."/>
            <person name="Arakawa K."/>
        </authorList>
    </citation>
    <scope>NUCLEOTIDE SEQUENCE</scope>
</reference>
<proteinExistence type="predicted"/>
<gene>
    <name evidence="1" type="ORF">NPIL_680581</name>
</gene>
<organism evidence="1 2">
    <name type="scientific">Nephila pilipes</name>
    <name type="common">Giant wood spider</name>
    <name type="synonym">Nephila maculata</name>
    <dbReference type="NCBI Taxonomy" id="299642"/>
    <lineage>
        <taxon>Eukaryota</taxon>
        <taxon>Metazoa</taxon>
        <taxon>Ecdysozoa</taxon>
        <taxon>Arthropoda</taxon>
        <taxon>Chelicerata</taxon>
        <taxon>Arachnida</taxon>
        <taxon>Araneae</taxon>
        <taxon>Araneomorphae</taxon>
        <taxon>Entelegynae</taxon>
        <taxon>Araneoidea</taxon>
        <taxon>Nephilidae</taxon>
        <taxon>Nephila</taxon>
    </lineage>
</organism>
<evidence type="ECO:0000313" key="1">
    <source>
        <dbReference type="EMBL" id="GFT21106.1"/>
    </source>
</evidence>
<dbReference type="AlphaFoldDB" id="A0A8X6NM69"/>
<sequence>MAEVGTLTRWRCERDSDAEERKTQLERESERATEIGCQTWLEKPRGIRKYYLKDWRKPSREPRMCFKLKGVGE</sequence>
<accession>A0A8X6NM69</accession>
<dbReference type="EMBL" id="BMAW01105812">
    <property type="protein sequence ID" value="GFT21106.1"/>
    <property type="molecule type" value="Genomic_DNA"/>
</dbReference>
<name>A0A8X6NM69_NEPPI</name>
<keyword evidence="2" id="KW-1185">Reference proteome</keyword>
<evidence type="ECO:0000313" key="2">
    <source>
        <dbReference type="Proteomes" id="UP000887013"/>
    </source>
</evidence>
<dbReference type="Proteomes" id="UP000887013">
    <property type="component" value="Unassembled WGS sequence"/>
</dbReference>
<protein>
    <submittedName>
        <fullName evidence="1">Uncharacterized protein</fullName>
    </submittedName>
</protein>